<feature type="non-terminal residue" evidence="1">
    <location>
        <position position="44"/>
    </location>
</feature>
<organism evidence="1 2">
    <name type="scientific">Ambispora gerdemannii</name>
    <dbReference type="NCBI Taxonomy" id="144530"/>
    <lineage>
        <taxon>Eukaryota</taxon>
        <taxon>Fungi</taxon>
        <taxon>Fungi incertae sedis</taxon>
        <taxon>Mucoromycota</taxon>
        <taxon>Glomeromycotina</taxon>
        <taxon>Glomeromycetes</taxon>
        <taxon>Archaeosporales</taxon>
        <taxon>Ambisporaceae</taxon>
        <taxon>Ambispora</taxon>
    </lineage>
</organism>
<protein>
    <submittedName>
        <fullName evidence="1">3373_t:CDS:1</fullName>
    </submittedName>
</protein>
<name>A0A9N9EAB2_9GLOM</name>
<keyword evidence="2" id="KW-1185">Reference proteome</keyword>
<gene>
    <name evidence="1" type="ORF">AGERDE_LOCUS12150</name>
</gene>
<reference evidence="1" key="1">
    <citation type="submission" date="2021-06" db="EMBL/GenBank/DDBJ databases">
        <authorList>
            <person name="Kallberg Y."/>
            <person name="Tangrot J."/>
            <person name="Rosling A."/>
        </authorList>
    </citation>
    <scope>NUCLEOTIDE SEQUENCE</scope>
    <source>
        <strain evidence="1">MT106</strain>
    </source>
</reference>
<dbReference type="EMBL" id="CAJVPL010007238">
    <property type="protein sequence ID" value="CAG8668554.1"/>
    <property type="molecule type" value="Genomic_DNA"/>
</dbReference>
<comment type="caution">
    <text evidence="1">The sequence shown here is derived from an EMBL/GenBank/DDBJ whole genome shotgun (WGS) entry which is preliminary data.</text>
</comment>
<proteinExistence type="predicted"/>
<sequence length="44" mass="4978">MRSTIFGNGISQNMVFPLDYPDVSLRGEPKGLRIVLSERGLWRA</sequence>
<dbReference type="OrthoDB" id="2418316at2759"/>
<dbReference type="Proteomes" id="UP000789831">
    <property type="component" value="Unassembled WGS sequence"/>
</dbReference>
<accession>A0A9N9EAB2</accession>
<evidence type="ECO:0000313" key="1">
    <source>
        <dbReference type="EMBL" id="CAG8668554.1"/>
    </source>
</evidence>
<evidence type="ECO:0000313" key="2">
    <source>
        <dbReference type="Proteomes" id="UP000789831"/>
    </source>
</evidence>
<dbReference type="AlphaFoldDB" id="A0A9N9EAB2"/>